<gene>
    <name evidence="1" type="ORF">MTR67_012208</name>
</gene>
<name>A0AAF0Q9A7_SOLVR</name>
<evidence type="ECO:0000313" key="2">
    <source>
        <dbReference type="Proteomes" id="UP001234989"/>
    </source>
</evidence>
<keyword evidence="2" id="KW-1185">Reference proteome</keyword>
<organism evidence="1 2">
    <name type="scientific">Solanum verrucosum</name>
    <dbReference type="NCBI Taxonomy" id="315347"/>
    <lineage>
        <taxon>Eukaryota</taxon>
        <taxon>Viridiplantae</taxon>
        <taxon>Streptophyta</taxon>
        <taxon>Embryophyta</taxon>
        <taxon>Tracheophyta</taxon>
        <taxon>Spermatophyta</taxon>
        <taxon>Magnoliopsida</taxon>
        <taxon>eudicotyledons</taxon>
        <taxon>Gunneridae</taxon>
        <taxon>Pentapetalae</taxon>
        <taxon>asterids</taxon>
        <taxon>lamiids</taxon>
        <taxon>Solanales</taxon>
        <taxon>Solanaceae</taxon>
        <taxon>Solanoideae</taxon>
        <taxon>Solaneae</taxon>
        <taxon>Solanum</taxon>
    </lineage>
</organism>
<dbReference type="PANTHER" id="PTHR45835:SF91">
    <property type="entry name" value="RETROTRANSPOSON, TY3-GYPSY SUBCLASS-LIKE PROTEIN"/>
    <property type="match status" value="1"/>
</dbReference>
<dbReference type="PANTHER" id="PTHR45835">
    <property type="entry name" value="YALI0A06105P"/>
    <property type="match status" value="1"/>
</dbReference>
<sequence>MGSVSHIEDNKKELVRDVHRLARLGVRLVDSTKCGVVAHNDSESPLVVDVKAKQGTNKMYHYLQEIYWWNGIKKDIAEFSTKSADSQQVKFEHQKPGDLSQDISIPTWKWEESSMDFIVGLPRTRRQHDLILVIVDRMTKSAHFIPFKVSQSVEDYAKLYLKEMVPIEILDRQVKKLRNNEVASVKVLWRNQLVEDATWEVEADMITHYRHLFPSVLTQT</sequence>
<proteinExistence type="predicted"/>
<dbReference type="EMBL" id="CP133614">
    <property type="protein sequence ID" value="WMV18823.1"/>
    <property type="molecule type" value="Genomic_DNA"/>
</dbReference>
<dbReference type="Gene3D" id="1.10.340.70">
    <property type="match status" value="1"/>
</dbReference>
<dbReference type="InterPro" id="IPR036397">
    <property type="entry name" value="RNaseH_sf"/>
</dbReference>
<dbReference type="AlphaFoldDB" id="A0AAF0Q9A7"/>
<protein>
    <submittedName>
        <fullName evidence="1">Uncharacterized protein</fullName>
    </submittedName>
</protein>
<dbReference type="InterPro" id="IPR012337">
    <property type="entry name" value="RNaseH-like_sf"/>
</dbReference>
<dbReference type="SUPFAM" id="SSF53098">
    <property type="entry name" value="Ribonuclease H-like"/>
    <property type="match status" value="1"/>
</dbReference>
<accession>A0AAF0Q9A7</accession>
<evidence type="ECO:0000313" key="1">
    <source>
        <dbReference type="EMBL" id="WMV18823.1"/>
    </source>
</evidence>
<reference evidence="1" key="1">
    <citation type="submission" date="2023-08" db="EMBL/GenBank/DDBJ databases">
        <title>A de novo genome assembly of Solanum verrucosum Schlechtendal, a Mexican diploid species geographically isolated from the other diploid A-genome species in potato relatives.</title>
        <authorList>
            <person name="Hosaka K."/>
        </authorList>
    </citation>
    <scope>NUCLEOTIDE SEQUENCE</scope>
    <source>
        <tissue evidence="1">Young leaves</tissue>
    </source>
</reference>
<dbReference type="Proteomes" id="UP001234989">
    <property type="component" value="Chromosome 3"/>
</dbReference>
<dbReference type="GO" id="GO:0003676">
    <property type="term" value="F:nucleic acid binding"/>
    <property type="evidence" value="ECO:0007669"/>
    <property type="project" value="InterPro"/>
</dbReference>
<dbReference type="Gene3D" id="3.30.420.10">
    <property type="entry name" value="Ribonuclease H-like superfamily/Ribonuclease H"/>
    <property type="match status" value="1"/>
</dbReference>